<dbReference type="InterPro" id="IPR012946">
    <property type="entry name" value="X8"/>
</dbReference>
<sequence>MSLTHSPFRVLLSAALPLFFISRAIEAADAGMMSWCVANSAASNAQLQAALDYACSNGADCNAIQPGGSCYQPDTLVAHASYAFNSYYQSMDRDSGACDFAGAASIVNQQPADTCGKTAASWCVANSAVSDARLQAALDYACSNGADCGAIQKGGSCFEPNTKVAHASYAFNSYYQRKGRATGTCDFSGAASVVSQAPKFGNCVFPSNG</sequence>
<evidence type="ECO:0000256" key="5">
    <source>
        <dbReference type="ARBA" id="ARBA00023136"/>
    </source>
</evidence>
<dbReference type="PANTHER" id="PTHR31044:SF147">
    <property type="entry name" value="CARBOHYDRATE-BINDING X8 DOMAIN PROTEIN"/>
    <property type="match status" value="1"/>
</dbReference>
<feature type="domain" description="X8" evidence="9">
    <location>
        <begin position="121"/>
        <end position="205"/>
    </location>
</feature>
<feature type="chain" id="PRO_5043596202" description="X8 domain-containing protein" evidence="8">
    <location>
        <begin position="28"/>
        <end position="209"/>
    </location>
</feature>
<dbReference type="EMBL" id="BQKI01000084">
    <property type="protein sequence ID" value="GJN32599.1"/>
    <property type="molecule type" value="Genomic_DNA"/>
</dbReference>
<proteinExistence type="predicted"/>
<feature type="signal peptide" evidence="8">
    <location>
        <begin position="1"/>
        <end position="27"/>
    </location>
</feature>
<keyword evidence="2" id="KW-1003">Cell membrane</keyword>
<evidence type="ECO:0000256" key="7">
    <source>
        <dbReference type="ARBA" id="ARBA00023180"/>
    </source>
</evidence>
<dbReference type="InterPro" id="IPR044788">
    <property type="entry name" value="X8_dom_prot"/>
</dbReference>
<dbReference type="GO" id="GO:0005886">
    <property type="term" value="C:plasma membrane"/>
    <property type="evidence" value="ECO:0007669"/>
    <property type="project" value="UniProtKB-SubCell"/>
</dbReference>
<dbReference type="GO" id="GO:0098552">
    <property type="term" value="C:side of membrane"/>
    <property type="evidence" value="ECO:0007669"/>
    <property type="project" value="UniProtKB-KW"/>
</dbReference>
<dbReference type="FunFam" id="1.20.58.1040:FF:000004">
    <property type="entry name" value="O-Glycosyl hydrolase family 17 protein"/>
    <property type="match status" value="1"/>
</dbReference>
<feature type="domain" description="X8" evidence="9">
    <location>
        <begin position="34"/>
        <end position="117"/>
    </location>
</feature>
<dbReference type="Gene3D" id="1.20.58.1040">
    <property type="match status" value="2"/>
</dbReference>
<evidence type="ECO:0000256" key="8">
    <source>
        <dbReference type="SAM" id="SignalP"/>
    </source>
</evidence>
<evidence type="ECO:0000259" key="9">
    <source>
        <dbReference type="SMART" id="SM00768"/>
    </source>
</evidence>
<gene>
    <name evidence="10" type="primary">gb21114</name>
    <name evidence="10" type="ORF">PR202_gb21114</name>
</gene>
<dbReference type="SMART" id="SM00768">
    <property type="entry name" value="X8"/>
    <property type="match status" value="2"/>
</dbReference>
<dbReference type="AlphaFoldDB" id="A0AAV5FCS1"/>
<keyword evidence="11" id="KW-1185">Reference proteome</keyword>
<dbReference type="PANTHER" id="PTHR31044">
    <property type="entry name" value="BETA-1,3 GLUCANASE"/>
    <property type="match status" value="1"/>
</dbReference>
<dbReference type="Pfam" id="PF07983">
    <property type="entry name" value="X8"/>
    <property type="match status" value="2"/>
</dbReference>
<evidence type="ECO:0000313" key="10">
    <source>
        <dbReference type="EMBL" id="GJN32599.1"/>
    </source>
</evidence>
<accession>A0AAV5FCS1</accession>
<keyword evidence="5" id="KW-0472">Membrane</keyword>
<dbReference type="FunFam" id="1.20.58.1040:FF:000001">
    <property type="entry name" value="Glucan endo-1,3-beta-glucosidase 4"/>
    <property type="match status" value="1"/>
</dbReference>
<evidence type="ECO:0000256" key="4">
    <source>
        <dbReference type="ARBA" id="ARBA00022729"/>
    </source>
</evidence>
<keyword evidence="3" id="KW-0336">GPI-anchor</keyword>
<evidence type="ECO:0000256" key="2">
    <source>
        <dbReference type="ARBA" id="ARBA00022475"/>
    </source>
</evidence>
<evidence type="ECO:0000256" key="1">
    <source>
        <dbReference type="ARBA" id="ARBA00004609"/>
    </source>
</evidence>
<evidence type="ECO:0000313" key="11">
    <source>
        <dbReference type="Proteomes" id="UP001054889"/>
    </source>
</evidence>
<reference evidence="10" key="2">
    <citation type="submission" date="2021-12" db="EMBL/GenBank/DDBJ databases">
        <title>Resequencing data analysis of finger millet.</title>
        <authorList>
            <person name="Hatakeyama M."/>
            <person name="Aluri S."/>
            <person name="Balachadran M.T."/>
            <person name="Sivarajan S.R."/>
            <person name="Poveda L."/>
            <person name="Shimizu-Inatsugi R."/>
            <person name="Schlapbach R."/>
            <person name="Sreeman S.M."/>
            <person name="Shimizu K.K."/>
        </authorList>
    </citation>
    <scope>NUCLEOTIDE SEQUENCE</scope>
</reference>
<keyword evidence="6" id="KW-1015">Disulfide bond</keyword>
<organism evidence="10 11">
    <name type="scientific">Eleusine coracana subsp. coracana</name>
    <dbReference type="NCBI Taxonomy" id="191504"/>
    <lineage>
        <taxon>Eukaryota</taxon>
        <taxon>Viridiplantae</taxon>
        <taxon>Streptophyta</taxon>
        <taxon>Embryophyta</taxon>
        <taxon>Tracheophyta</taxon>
        <taxon>Spermatophyta</taxon>
        <taxon>Magnoliopsida</taxon>
        <taxon>Liliopsida</taxon>
        <taxon>Poales</taxon>
        <taxon>Poaceae</taxon>
        <taxon>PACMAD clade</taxon>
        <taxon>Chloridoideae</taxon>
        <taxon>Cynodonteae</taxon>
        <taxon>Eleusininae</taxon>
        <taxon>Eleusine</taxon>
    </lineage>
</organism>
<evidence type="ECO:0000256" key="3">
    <source>
        <dbReference type="ARBA" id="ARBA00022622"/>
    </source>
</evidence>
<comment type="subcellular location">
    <subcellularLocation>
        <location evidence="1">Cell membrane</location>
        <topology evidence="1">Lipid-anchor</topology>
        <topology evidence="1">GPI-anchor</topology>
    </subcellularLocation>
</comment>
<keyword evidence="7" id="KW-0325">Glycoprotein</keyword>
<name>A0AAV5FCS1_ELECO</name>
<evidence type="ECO:0000256" key="6">
    <source>
        <dbReference type="ARBA" id="ARBA00023157"/>
    </source>
</evidence>
<dbReference type="Proteomes" id="UP001054889">
    <property type="component" value="Unassembled WGS sequence"/>
</dbReference>
<reference evidence="10" key="1">
    <citation type="journal article" date="2018" name="DNA Res.">
        <title>Multiple hybrid de novo genome assembly of finger millet, an orphan allotetraploid crop.</title>
        <authorList>
            <person name="Hatakeyama M."/>
            <person name="Aluri S."/>
            <person name="Balachadran M.T."/>
            <person name="Sivarajan S.R."/>
            <person name="Patrignani A."/>
            <person name="Gruter S."/>
            <person name="Poveda L."/>
            <person name="Shimizu-Inatsugi R."/>
            <person name="Baeten J."/>
            <person name="Francoijs K.J."/>
            <person name="Nataraja K.N."/>
            <person name="Reddy Y.A.N."/>
            <person name="Phadnis S."/>
            <person name="Ravikumar R.L."/>
            <person name="Schlapbach R."/>
            <person name="Sreeman S.M."/>
            <person name="Shimizu K.K."/>
        </authorList>
    </citation>
    <scope>NUCLEOTIDE SEQUENCE</scope>
</reference>
<dbReference type="GO" id="GO:0009506">
    <property type="term" value="C:plasmodesma"/>
    <property type="evidence" value="ECO:0007669"/>
    <property type="project" value="UniProtKB-ARBA"/>
</dbReference>
<keyword evidence="3" id="KW-0449">Lipoprotein</keyword>
<comment type="caution">
    <text evidence="10">The sequence shown here is derived from an EMBL/GenBank/DDBJ whole genome shotgun (WGS) entry which is preliminary data.</text>
</comment>
<keyword evidence="4 8" id="KW-0732">Signal</keyword>
<protein>
    <recommendedName>
        <fullName evidence="9">X8 domain-containing protein</fullName>
    </recommendedName>
</protein>